<protein>
    <submittedName>
        <fullName evidence="2">Uncharacterized protein DUF4434</fullName>
    </submittedName>
</protein>
<dbReference type="SUPFAM" id="SSF51445">
    <property type="entry name" value="(Trans)glycosidases"/>
    <property type="match status" value="1"/>
</dbReference>
<dbReference type="AlphaFoldDB" id="A0A4R6H643"/>
<evidence type="ECO:0000259" key="1">
    <source>
        <dbReference type="Pfam" id="PF14488"/>
    </source>
</evidence>
<dbReference type="EMBL" id="SNWI01000003">
    <property type="protein sequence ID" value="TDO03258.1"/>
    <property type="molecule type" value="Genomic_DNA"/>
</dbReference>
<dbReference type="InterPro" id="IPR017853">
    <property type="entry name" value="GH"/>
</dbReference>
<dbReference type="RefSeq" id="WP_133464624.1">
    <property type="nucleotide sequence ID" value="NZ_SNWI01000003.1"/>
</dbReference>
<evidence type="ECO:0000313" key="3">
    <source>
        <dbReference type="Proteomes" id="UP000294848"/>
    </source>
</evidence>
<name>A0A4R6H643_9BACT</name>
<dbReference type="OrthoDB" id="6044697at2"/>
<dbReference type="Gene3D" id="3.20.20.80">
    <property type="entry name" value="Glycosidases"/>
    <property type="match status" value="1"/>
</dbReference>
<dbReference type="Proteomes" id="UP000294848">
    <property type="component" value="Unassembled WGS sequence"/>
</dbReference>
<feature type="domain" description="DUF4434" evidence="1">
    <location>
        <begin position="38"/>
        <end position="324"/>
    </location>
</feature>
<sequence length="347" mass="39812">MNRKNFLLSMGAAAMAGPFFMNELQAAARKKSNIKPIVGSWFEFQHHSAAEGKYWNPTLEKFTAEQWDAKVKEIADAGMRYLVLLDVAIYGKSFYPTSLLPKHEMGCEDPLEVVLTAADKYGIRFFVSNGFFGEWTKPAMLMQDREVNKLRLKAMNELAEKYGHHKSFYGWYYPNETGIYGHYDDFFINYVNESSAEAARLMPKAKTLIAPYGTRNVKADDQYVRQLEQLDVDFIAYQDEIGVEKTQVEESAGFFENLYKMHKKAAKSRLWADVEVFRFEGKVYQSALLPAPAERVIQQLEAVSPYVEKILIYQYIGMMNKPGSEAFAGHPDSTKLYTQLREHKAIK</sequence>
<gene>
    <name evidence="2" type="ORF">DET52_103202</name>
</gene>
<proteinExistence type="predicted"/>
<accession>A0A4R6H643</accession>
<comment type="caution">
    <text evidence="2">The sequence shown here is derived from an EMBL/GenBank/DDBJ whole genome shotgun (WGS) entry which is preliminary data.</text>
</comment>
<organism evidence="2 3">
    <name type="scientific">Sunxiuqinia elliptica</name>
    <dbReference type="NCBI Taxonomy" id="655355"/>
    <lineage>
        <taxon>Bacteria</taxon>
        <taxon>Pseudomonadati</taxon>
        <taxon>Bacteroidota</taxon>
        <taxon>Bacteroidia</taxon>
        <taxon>Marinilabiliales</taxon>
        <taxon>Prolixibacteraceae</taxon>
        <taxon>Sunxiuqinia</taxon>
    </lineage>
</organism>
<evidence type="ECO:0000313" key="2">
    <source>
        <dbReference type="EMBL" id="TDO03258.1"/>
    </source>
</evidence>
<reference evidence="2 3" key="1">
    <citation type="submission" date="2019-03" db="EMBL/GenBank/DDBJ databases">
        <title>Freshwater and sediment microbial communities from various areas in North America, analyzing microbe dynamics in response to fracking.</title>
        <authorList>
            <person name="Lamendella R."/>
        </authorList>
    </citation>
    <scope>NUCLEOTIDE SEQUENCE [LARGE SCALE GENOMIC DNA]</scope>
    <source>
        <strain evidence="2 3">114D</strain>
    </source>
</reference>
<dbReference type="Pfam" id="PF14488">
    <property type="entry name" value="DUF4434"/>
    <property type="match status" value="1"/>
</dbReference>
<dbReference type="InterPro" id="IPR027849">
    <property type="entry name" value="DUF4434"/>
</dbReference>